<sequence>MPARSHPHSSRPSISSVSISAGRASRCTEALRDIAEDFAVVSDEFLHKTHSAATPTTELLRTVVELDRLVQEAVSALVVRHRSQGEPLSDLAPSLRLTEDRLRKKFKPATVDENLASRTRPRRAPTGTHRHDDVPSPKNLLRAPHQRLACALTLMQAQSGVSQRELAERLEVHPSYVSRILSGERDASWKHVMAIVKCCEGNCDLFKPLWEAAAGVRPTGTEPARYLRTYLTALMYAAGSPSTETILASTQNTISEADLKQALGGPGVPVWLVIKQLTHALQGVPEITLPLWRSAISSTESSLPAEAFG</sequence>
<organism evidence="3 4">
    <name type="scientific">Streptomyces anulatus</name>
    <name type="common">Streptomyces chrysomallus</name>
    <dbReference type="NCBI Taxonomy" id="1892"/>
    <lineage>
        <taxon>Bacteria</taxon>
        <taxon>Bacillati</taxon>
        <taxon>Actinomycetota</taxon>
        <taxon>Actinomycetes</taxon>
        <taxon>Kitasatosporales</taxon>
        <taxon>Streptomycetaceae</taxon>
        <taxon>Streptomyces</taxon>
    </lineage>
</organism>
<keyword evidence="4" id="KW-1185">Reference proteome</keyword>
<reference evidence="3" key="1">
    <citation type="submission" date="2022-10" db="EMBL/GenBank/DDBJ databases">
        <title>The complete genomes of actinobacterial strains from the NBC collection.</title>
        <authorList>
            <person name="Joergensen T.S."/>
            <person name="Alvarez Arevalo M."/>
            <person name="Sterndorff E.B."/>
            <person name="Faurdal D."/>
            <person name="Vuksanovic O."/>
            <person name="Mourched A.-S."/>
            <person name="Charusanti P."/>
            <person name="Shaw S."/>
            <person name="Blin K."/>
            <person name="Weber T."/>
        </authorList>
    </citation>
    <scope>NUCLEOTIDE SEQUENCE</scope>
    <source>
        <strain evidence="3">NBC_01436</strain>
    </source>
</reference>
<evidence type="ECO:0000256" key="1">
    <source>
        <dbReference type="SAM" id="MobiDB-lite"/>
    </source>
</evidence>
<dbReference type="PROSITE" id="PS50943">
    <property type="entry name" value="HTH_CROC1"/>
    <property type="match status" value="1"/>
</dbReference>
<accession>A0ABZ1ZWF6</accession>
<dbReference type="InterPro" id="IPR001387">
    <property type="entry name" value="Cro/C1-type_HTH"/>
</dbReference>
<dbReference type="SUPFAM" id="SSF47413">
    <property type="entry name" value="lambda repressor-like DNA-binding domains"/>
    <property type="match status" value="1"/>
</dbReference>
<feature type="region of interest" description="Disordered" evidence="1">
    <location>
        <begin position="109"/>
        <end position="139"/>
    </location>
</feature>
<evidence type="ECO:0000259" key="2">
    <source>
        <dbReference type="PROSITE" id="PS50943"/>
    </source>
</evidence>
<evidence type="ECO:0000313" key="4">
    <source>
        <dbReference type="Proteomes" id="UP001431926"/>
    </source>
</evidence>
<dbReference type="Proteomes" id="UP001431926">
    <property type="component" value="Chromosome"/>
</dbReference>
<gene>
    <name evidence="3" type="ORF">OG367_39130</name>
</gene>
<dbReference type="SMART" id="SM00530">
    <property type="entry name" value="HTH_XRE"/>
    <property type="match status" value="1"/>
</dbReference>
<feature type="domain" description="HTH cro/C1-type" evidence="2">
    <location>
        <begin position="160"/>
        <end position="206"/>
    </location>
</feature>
<dbReference type="Gene3D" id="1.10.260.40">
    <property type="entry name" value="lambda repressor-like DNA-binding domains"/>
    <property type="match status" value="1"/>
</dbReference>
<dbReference type="CDD" id="cd00093">
    <property type="entry name" value="HTH_XRE"/>
    <property type="match status" value="1"/>
</dbReference>
<dbReference type="RefSeq" id="WP_329359930.1">
    <property type="nucleotide sequence ID" value="NZ_CP109490.1"/>
</dbReference>
<dbReference type="InterPro" id="IPR010982">
    <property type="entry name" value="Lambda_DNA-bd_dom_sf"/>
</dbReference>
<dbReference type="EMBL" id="CP109491">
    <property type="protein sequence ID" value="WUX41872.1"/>
    <property type="molecule type" value="Genomic_DNA"/>
</dbReference>
<name>A0ABZ1ZWF6_STRAQ</name>
<dbReference type="Pfam" id="PF13560">
    <property type="entry name" value="HTH_31"/>
    <property type="match status" value="1"/>
</dbReference>
<proteinExistence type="predicted"/>
<protein>
    <submittedName>
        <fullName evidence="3">Helix-turn-helix transcriptional regulator</fullName>
    </submittedName>
</protein>
<evidence type="ECO:0000313" key="3">
    <source>
        <dbReference type="EMBL" id="WUX41872.1"/>
    </source>
</evidence>